<name>A0A1J5PSF4_9ZZZZ</name>
<evidence type="ECO:0000313" key="1">
    <source>
        <dbReference type="EMBL" id="OIQ68227.1"/>
    </source>
</evidence>
<dbReference type="SUPFAM" id="SSF55811">
    <property type="entry name" value="Nudix"/>
    <property type="match status" value="1"/>
</dbReference>
<reference evidence="1" key="1">
    <citation type="submission" date="2016-10" db="EMBL/GenBank/DDBJ databases">
        <title>Sequence of Gallionella enrichment culture.</title>
        <authorList>
            <person name="Poehlein A."/>
            <person name="Muehling M."/>
            <person name="Daniel R."/>
        </authorList>
    </citation>
    <scope>NUCLEOTIDE SEQUENCE</scope>
</reference>
<dbReference type="Gene3D" id="3.90.79.10">
    <property type="entry name" value="Nucleoside Triphosphate Pyrophosphohydrolase"/>
    <property type="match status" value="1"/>
</dbReference>
<dbReference type="EC" id="5.3.3.2" evidence="1"/>
<dbReference type="EMBL" id="MLJW01005438">
    <property type="protein sequence ID" value="OIQ68227.1"/>
    <property type="molecule type" value="Genomic_DNA"/>
</dbReference>
<accession>A0A1J5PSF4</accession>
<dbReference type="GO" id="GO:0004452">
    <property type="term" value="F:isopentenyl-diphosphate delta-isomerase activity"/>
    <property type="evidence" value="ECO:0007669"/>
    <property type="project" value="UniProtKB-EC"/>
</dbReference>
<sequence>MGIQCGLAHAFSFTYCATLDNGLYEHEYDHVYIGSTDIVPLPNDQEVEGFIYLSPEEVERDMFRNPGAFTPWFKICFERVMEHFHIKENE</sequence>
<gene>
    <name evidence="1" type="primary">idi_3</name>
    <name evidence="1" type="ORF">GALL_501840</name>
</gene>
<comment type="caution">
    <text evidence="1">The sequence shown here is derived from an EMBL/GenBank/DDBJ whole genome shotgun (WGS) entry which is preliminary data.</text>
</comment>
<dbReference type="InterPro" id="IPR015797">
    <property type="entry name" value="NUDIX_hydrolase-like_dom_sf"/>
</dbReference>
<protein>
    <submittedName>
        <fullName evidence="1">Isopentenyl-diphosphate delta-isomerase</fullName>
        <ecNumber evidence="1">5.3.3.2</ecNumber>
    </submittedName>
</protein>
<keyword evidence="1" id="KW-0413">Isomerase</keyword>
<proteinExistence type="predicted"/>
<dbReference type="AlphaFoldDB" id="A0A1J5PSF4"/>
<organism evidence="1">
    <name type="scientific">mine drainage metagenome</name>
    <dbReference type="NCBI Taxonomy" id="410659"/>
    <lineage>
        <taxon>unclassified sequences</taxon>
        <taxon>metagenomes</taxon>
        <taxon>ecological metagenomes</taxon>
    </lineage>
</organism>